<feature type="region of interest" description="Disordered" evidence="1">
    <location>
        <begin position="1"/>
        <end position="64"/>
    </location>
</feature>
<comment type="caution">
    <text evidence="2">The sequence shown here is derived from an EMBL/GenBank/DDBJ whole genome shotgun (WGS) entry which is preliminary data.</text>
</comment>
<name>X6LGM9_RETFI</name>
<sequence length="195" mass="21468">PTIAPTKQPTESPTKRPTTKQPTVAPTKRPTIIPTKQPTTKQPTKQPTTKQPTKKPTNRPTLSTYTCNGNKFSGDFSQETTSTAYFNAESATNVAYFSMCVSGTQAKIEISNPAGSYFSEEFDDCNSSSLILPASSNYYYTVDVTYVGGTEQAWTLDIVCVAQRRLQSSTSLKLANSVTFIKEIHTLINLIRQHL</sequence>
<keyword evidence="3" id="KW-1185">Reference proteome</keyword>
<reference evidence="2 3" key="1">
    <citation type="journal article" date="2013" name="Curr. Biol.">
        <title>The Genome of the Foraminiferan Reticulomyxa filosa.</title>
        <authorList>
            <person name="Glockner G."/>
            <person name="Hulsmann N."/>
            <person name="Schleicher M."/>
            <person name="Noegel A.A."/>
            <person name="Eichinger L."/>
            <person name="Gallinger C."/>
            <person name="Pawlowski J."/>
            <person name="Sierra R."/>
            <person name="Euteneuer U."/>
            <person name="Pillet L."/>
            <person name="Moustafa A."/>
            <person name="Platzer M."/>
            <person name="Groth M."/>
            <person name="Szafranski K."/>
            <person name="Schliwa M."/>
        </authorList>
    </citation>
    <scope>NUCLEOTIDE SEQUENCE [LARGE SCALE GENOMIC DNA]</scope>
</reference>
<feature type="compositionally biased region" description="Polar residues" evidence="1">
    <location>
        <begin position="1"/>
        <end position="24"/>
    </location>
</feature>
<accession>X6LGM9</accession>
<dbReference type="AlphaFoldDB" id="X6LGM9"/>
<dbReference type="EMBL" id="ASPP01041476">
    <property type="protein sequence ID" value="ETO00277.1"/>
    <property type="molecule type" value="Genomic_DNA"/>
</dbReference>
<evidence type="ECO:0000256" key="1">
    <source>
        <dbReference type="SAM" id="MobiDB-lite"/>
    </source>
</evidence>
<feature type="non-terminal residue" evidence="2">
    <location>
        <position position="195"/>
    </location>
</feature>
<feature type="non-terminal residue" evidence="2">
    <location>
        <position position="1"/>
    </location>
</feature>
<proteinExistence type="predicted"/>
<protein>
    <submittedName>
        <fullName evidence="2">Uncharacterized protein</fullName>
    </submittedName>
</protein>
<organism evidence="2 3">
    <name type="scientific">Reticulomyxa filosa</name>
    <dbReference type="NCBI Taxonomy" id="46433"/>
    <lineage>
        <taxon>Eukaryota</taxon>
        <taxon>Sar</taxon>
        <taxon>Rhizaria</taxon>
        <taxon>Retaria</taxon>
        <taxon>Foraminifera</taxon>
        <taxon>Monothalamids</taxon>
        <taxon>Reticulomyxidae</taxon>
        <taxon>Reticulomyxa</taxon>
    </lineage>
</organism>
<dbReference type="Proteomes" id="UP000023152">
    <property type="component" value="Unassembled WGS sequence"/>
</dbReference>
<evidence type="ECO:0000313" key="2">
    <source>
        <dbReference type="EMBL" id="ETO00277.1"/>
    </source>
</evidence>
<evidence type="ECO:0000313" key="3">
    <source>
        <dbReference type="Proteomes" id="UP000023152"/>
    </source>
</evidence>
<feature type="compositionally biased region" description="Low complexity" evidence="1">
    <location>
        <begin position="26"/>
        <end position="51"/>
    </location>
</feature>
<gene>
    <name evidence="2" type="ORF">RFI_37170</name>
</gene>